<comment type="caution">
    <text evidence="2">The sequence shown here is derived from an EMBL/GenBank/DDBJ whole genome shotgun (WGS) entry which is preliminary data.</text>
</comment>
<name>A0A2I0QYK7_9BACI</name>
<dbReference type="InterPro" id="IPR011059">
    <property type="entry name" value="Metal-dep_hydrolase_composite"/>
</dbReference>
<protein>
    <submittedName>
        <fullName evidence="2">Amidohydrolase</fullName>
    </submittedName>
</protein>
<dbReference type="GO" id="GO:0016810">
    <property type="term" value="F:hydrolase activity, acting on carbon-nitrogen (but not peptide) bonds"/>
    <property type="evidence" value="ECO:0007669"/>
    <property type="project" value="InterPro"/>
</dbReference>
<keyword evidence="3" id="KW-1185">Reference proteome</keyword>
<evidence type="ECO:0000313" key="3">
    <source>
        <dbReference type="Proteomes" id="UP000243524"/>
    </source>
</evidence>
<dbReference type="PANTHER" id="PTHR22642">
    <property type="entry name" value="IMIDAZOLONEPROPIONASE"/>
    <property type="match status" value="1"/>
</dbReference>
<dbReference type="Pfam" id="PF07969">
    <property type="entry name" value="Amidohydro_3"/>
    <property type="match status" value="1"/>
</dbReference>
<dbReference type="OrthoDB" id="9767366at2"/>
<dbReference type="Proteomes" id="UP000243524">
    <property type="component" value="Unassembled WGS sequence"/>
</dbReference>
<dbReference type="InterPro" id="IPR032466">
    <property type="entry name" value="Metal_Hydrolase"/>
</dbReference>
<evidence type="ECO:0000259" key="1">
    <source>
        <dbReference type="Pfam" id="PF07969"/>
    </source>
</evidence>
<dbReference type="SUPFAM" id="SSF51338">
    <property type="entry name" value="Composite domain of metallo-dependent hydrolases"/>
    <property type="match status" value="1"/>
</dbReference>
<dbReference type="InterPro" id="IPR033932">
    <property type="entry name" value="YtcJ-like"/>
</dbReference>
<dbReference type="PANTHER" id="PTHR22642:SF2">
    <property type="entry name" value="PROTEIN LONG AFTER FAR-RED 3"/>
    <property type="match status" value="1"/>
</dbReference>
<dbReference type="Gene3D" id="3.10.310.70">
    <property type="match status" value="1"/>
</dbReference>
<dbReference type="Gene3D" id="2.30.40.10">
    <property type="entry name" value="Urease, subunit C, domain 1"/>
    <property type="match status" value="1"/>
</dbReference>
<dbReference type="Gene3D" id="3.20.20.140">
    <property type="entry name" value="Metal-dependent hydrolases"/>
    <property type="match status" value="1"/>
</dbReference>
<dbReference type="InterPro" id="IPR013108">
    <property type="entry name" value="Amidohydro_3"/>
</dbReference>
<dbReference type="AlphaFoldDB" id="A0A2I0QYK7"/>
<keyword evidence="2" id="KW-0378">Hydrolase</keyword>
<sequence>MGKLFHGNKIYTMAEEGHSVEAVFTENGKIVSTGTLQDLKSTYQDRITEEIEVDGVMLPGFIDSHMHIIGHGERLIRLDLGNIETREEVLTAVEKAASGLTDGEWLIGEGFNENYWDDPVVIHRKELDERSPNHPVMLSRVCRHALVVNTKAMEIAGVDDKSEDIPGGVIGRDQTGELDGSFFDQAQELIKEAMPSVSQNYLERAIETSIDDLLKYGIVGGHSEDLSYYGGFKHTFDAFKQVITRQKNFRAHLLVHHDAVDEFYKEGYEATVKDDWLEFGAMKIFVDGALGGRTALLSRPYKDDPETRGVAIHSDEVLEQLVIKARSMGMAVAVHAIGDEAVEKIVDMIERHPVPSGQNDRIIHAQIMRPELIERMKKLQVIIDVQPTFVASDFPWVIDRVGEDLIRTSYPWKTYIEAGIICAGGSDAPIEHINPLEGIDAAVNRRSSFDGKPYGLEQCLSVFEAIELYTVKPAEVIRKSDEQGRIREGHFADFVILDQDPFEVDSLDLHKIKVTRTIVGEEIVYSK</sequence>
<organism evidence="2 3">
    <name type="scientific">Halalkalibacillus sediminis</name>
    <dbReference type="NCBI Taxonomy" id="2018042"/>
    <lineage>
        <taxon>Bacteria</taxon>
        <taxon>Bacillati</taxon>
        <taxon>Bacillota</taxon>
        <taxon>Bacilli</taxon>
        <taxon>Bacillales</taxon>
        <taxon>Bacillaceae</taxon>
        <taxon>Halalkalibacillus</taxon>
    </lineage>
</organism>
<feature type="domain" description="Amidohydrolase 3" evidence="1">
    <location>
        <begin position="55"/>
        <end position="525"/>
    </location>
</feature>
<gene>
    <name evidence="2" type="ORF">CEY16_05995</name>
</gene>
<dbReference type="EMBL" id="PJNH01000001">
    <property type="protein sequence ID" value="PKR79416.1"/>
    <property type="molecule type" value="Genomic_DNA"/>
</dbReference>
<evidence type="ECO:0000313" key="2">
    <source>
        <dbReference type="EMBL" id="PKR79416.1"/>
    </source>
</evidence>
<proteinExistence type="predicted"/>
<accession>A0A2I0QYK7</accession>
<reference evidence="2 3" key="1">
    <citation type="submission" date="2017-06" db="EMBL/GenBank/DDBJ databases">
        <title>the draft geome sequence of Illustriluteabacillus marina B3227.</title>
        <authorList>
            <person name="He R.-H."/>
            <person name="Du Z.-J."/>
        </authorList>
    </citation>
    <scope>NUCLEOTIDE SEQUENCE [LARGE SCALE GENOMIC DNA]</scope>
    <source>
        <strain evidence="2 3">B3227</strain>
    </source>
</reference>
<dbReference type="SUPFAM" id="SSF51556">
    <property type="entry name" value="Metallo-dependent hydrolases"/>
    <property type="match status" value="1"/>
</dbReference>
<dbReference type="CDD" id="cd01300">
    <property type="entry name" value="YtcJ_like"/>
    <property type="match status" value="1"/>
</dbReference>